<organism evidence="2 3">
    <name type="scientific">Amphibalanus amphitrite</name>
    <name type="common">Striped barnacle</name>
    <name type="synonym">Balanus amphitrite</name>
    <dbReference type="NCBI Taxonomy" id="1232801"/>
    <lineage>
        <taxon>Eukaryota</taxon>
        <taxon>Metazoa</taxon>
        <taxon>Ecdysozoa</taxon>
        <taxon>Arthropoda</taxon>
        <taxon>Crustacea</taxon>
        <taxon>Multicrustacea</taxon>
        <taxon>Cirripedia</taxon>
        <taxon>Thoracica</taxon>
        <taxon>Thoracicalcarea</taxon>
        <taxon>Balanomorpha</taxon>
        <taxon>Balanoidea</taxon>
        <taxon>Balanidae</taxon>
        <taxon>Amphibalaninae</taxon>
        <taxon>Amphibalanus</taxon>
    </lineage>
</organism>
<feature type="compositionally biased region" description="Low complexity" evidence="1">
    <location>
        <begin position="86"/>
        <end position="98"/>
    </location>
</feature>
<dbReference type="AlphaFoldDB" id="A0A6A4VFG8"/>
<accession>A0A6A4VFG8</accession>
<protein>
    <submittedName>
        <fullName evidence="2">Uncharacterized protein</fullName>
    </submittedName>
</protein>
<keyword evidence="3" id="KW-1185">Reference proteome</keyword>
<feature type="region of interest" description="Disordered" evidence="1">
    <location>
        <begin position="148"/>
        <end position="168"/>
    </location>
</feature>
<dbReference type="OrthoDB" id="10667622at2759"/>
<reference evidence="2 3" key="1">
    <citation type="submission" date="2019-07" db="EMBL/GenBank/DDBJ databases">
        <title>Draft genome assembly of a fouling barnacle, Amphibalanus amphitrite (Darwin, 1854): The first reference genome for Thecostraca.</title>
        <authorList>
            <person name="Kim W."/>
        </authorList>
    </citation>
    <scope>NUCLEOTIDE SEQUENCE [LARGE SCALE GENOMIC DNA]</scope>
    <source>
        <strain evidence="2">SNU_AA5</strain>
        <tissue evidence="2">Soma without cirri and trophi</tissue>
    </source>
</reference>
<name>A0A6A4VFG8_AMPAM</name>
<dbReference type="EMBL" id="VIIS01001800">
    <property type="protein sequence ID" value="KAF0292655.1"/>
    <property type="molecule type" value="Genomic_DNA"/>
</dbReference>
<evidence type="ECO:0000313" key="2">
    <source>
        <dbReference type="EMBL" id="KAF0292655.1"/>
    </source>
</evidence>
<feature type="compositionally biased region" description="Basic and acidic residues" evidence="1">
    <location>
        <begin position="379"/>
        <end position="402"/>
    </location>
</feature>
<evidence type="ECO:0000256" key="1">
    <source>
        <dbReference type="SAM" id="MobiDB-lite"/>
    </source>
</evidence>
<gene>
    <name evidence="2" type="ORF">FJT64_009354</name>
</gene>
<feature type="compositionally biased region" description="Basic and acidic residues" evidence="1">
    <location>
        <begin position="331"/>
        <end position="365"/>
    </location>
</feature>
<feature type="compositionally biased region" description="Acidic residues" evidence="1">
    <location>
        <begin position="366"/>
        <end position="378"/>
    </location>
</feature>
<dbReference type="Proteomes" id="UP000440578">
    <property type="component" value="Unassembled WGS sequence"/>
</dbReference>
<sequence length="410" mass="45584">MLSIADELKIIQQSTTEEERCRRAQQLQQRLQEDALRRKLRNVRLIGSVERLAERASSLRQLTDRLRLIKRQYEVLATHLPDNDPSSQSQLAESAAALRHSQSATSVGETEHHRQTALNAASGDPTAALSHLVEGYYDPRLAARGWQGAADPWGPSSQQLGRDELGRSTESRAALLRSRIATSVTVRSEPPAPPGGRGVNYAAVGGQTWERGRETEWDCAERGPGPGPRDPSDWDPEWDRSGPGERSSAPMQDRSVSEYSVSAPGRRRAAPLAWDGTLDGVASRWGTLERPTAADEQLHQLDSALARQRQLLAATAAATERAETAAAKSSEAMHEAGQTRRYEEDGARFERDPSGGGEGERMREIGEDDERAEMEAEEREMRKQESLRRREEEEEERRRSTLDGRPAICR</sequence>
<evidence type="ECO:0000313" key="3">
    <source>
        <dbReference type="Proteomes" id="UP000440578"/>
    </source>
</evidence>
<proteinExistence type="predicted"/>
<comment type="caution">
    <text evidence="2">The sequence shown here is derived from an EMBL/GenBank/DDBJ whole genome shotgun (WGS) entry which is preliminary data.</text>
</comment>
<feature type="region of interest" description="Disordered" evidence="1">
    <location>
        <begin position="79"/>
        <end position="123"/>
    </location>
</feature>
<feature type="region of interest" description="Disordered" evidence="1">
    <location>
        <begin position="322"/>
        <end position="410"/>
    </location>
</feature>
<feature type="region of interest" description="Disordered" evidence="1">
    <location>
        <begin position="217"/>
        <end position="277"/>
    </location>
</feature>